<feature type="region of interest" description="Disordered" evidence="1">
    <location>
        <begin position="1"/>
        <end position="22"/>
    </location>
</feature>
<dbReference type="Proteomes" id="UP000077363">
    <property type="component" value="Chromosome"/>
</dbReference>
<dbReference type="KEGG" id="dpu:SU48_08340"/>
<gene>
    <name evidence="2" type="ORF">SU48_08340</name>
</gene>
<name>A0A172T9V1_9DEIO</name>
<evidence type="ECO:0000313" key="3">
    <source>
        <dbReference type="Proteomes" id="UP000077363"/>
    </source>
</evidence>
<dbReference type="STRING" id="1182568.SU48_08340"/>
<dbReference type="PATRIC" id="fig|1182568.3.peg.1735"/>
<organism evidence="2 3">
    <name type="scientific">Deinococcus puniceus</name>
    <dbReference type="NCBI Taxonomy" id="1182568"/>
    <lineage>
        <taxon>Bacteria</taxon>
        <taxon>Thermotogati</taxon>
        <taxon>Deinococcota</taxon>
        <taxon>Deinococci</taxon>
        <taxon>Deinococcales</taxon>
        <taxon>Deinococcaceae</taxon>
        <taxon>Deinococcus</taxon>
    </lineage>
</organism>
<protein>
    <submittedName>
        <fullName evidence="2">Uncharacterized protein</fullName>
    </submittedName>
</protein>
<sequence length="155" mass="16672">MPLLHGGPYSKHMTPFAPGQRWTYRTRPGEDTSTALILKREELPGGPVLHVQLDGLRLHNPLTPSGLQTELGHLPLTEAAAQACLTELIDAHAAIPTDQSGYQQWRSAFDAGEAGVFTLPLAEIVGVLEGAISANAEAMKTHSDTAGLFEKRNLK</sequence>
<evidence type="ECO:0000256" key="1">
    <source>
        <dbReference type="SAM" id="MobiDB-lite"/>
    </source>
</evidence>
<proteinExistence type="predicted"/>
<accession>A0A172T9V1</accession>
<dbReference type="EMBL" id="CP011387">
    <property type="protein sequence ID" value="ANE43781.1"/>
    <property type="molecule type" value="Genomic_DNA"/>
</dbReference>
<dbReference type="AlphaFoldDB" id="A0A172T9V1"/>
<keyword evidence="3" id="KW-1185">Reference proteome</keyword>
<evidence type="ECO:0000313" key="2">
    <source>
        <dbReference type="EMBL" id="ANE43781.1"/>
    </source>
</evidence>
<reference evidence="2 3" key="1">
    <citation type="submission" date="2015-01" db="EMBL/GenBank/DDBJ databases">
        <title>Deinococcus puniceus/DY1/ whole genome sequencing.</title>
        <authorList>
            <person name="Kim M.K."/>
            <person name="Srinivasan S."/>
            <person name="Lee J.-J."/>
        </authorList>
    </citation>
    <scope>NUCLEOTIDE SEQUENCE [LARGE SCALE GENOMIC DNA]</scope>
    <source>
        <strain evidence="2 3">DY1</strain>
    </source>
</reference>